<dbReference type="NCBIfam" id="TIGR01813">
    <property type="entry name" value="flavo_cyto_c"/>
    <property type="match status" value="1"/>
</dbReference>
<dbReference type="KEGG" id="more:E1B28_003930"/>
<dbReference type="EMBL" id="CM032182">
    <property type="protein sequence ID" value="KAG7096500.1"/>
    <property type="molecule type" value="Genomic_DNA"/>
</dbReference>
<comment type="catalytic activity">
    <reaction evidence="5 6">
        <text>succinate + NAD(+) = fumarate + NADH + H(+)</text>
        <dbReference type="Rhea" id="RHEA:18281"/>
        <dbReference type="ChEBI" id="CHEBI:15378"/>
        <dbReference type="ChEBI" id="CHEBI:29806"/>
        <dbReference type="ChEBI" id="CHEBI:30031"/>
        <dbReference type="ChEBI" id="CHEBI:57540"/>
        <dbReference type="ChEBI" id="CHEBI:57945"/>
        <dbReference type="EC" id="1.3.1.6"/>
    </reaction>
</comment>
<evidence type="ECO:0000256" key="1">
    <source>
        <dbReference type="ARBA" id="ARBA00008040"/>
    </source>
</evidence>
<dbReference type="FunFam" id="3.90.700.10:FF:000007">
    <property type="entry name" value="NADH-dependent fumarate reductase"/>
    <property type="match status" value="1"/>
</dbReference>
<dbReference type="Proteomes" id="UP001049176">
    <property type="component" value="Chromosome 2"/>
</dbReference>
<dbReference type="SUPFAM" id="SSF51905">
    <property type="entry name" value="FAD/NAD(P)-binding domain"/>
    <property type="match status" value="1"/>
</dbReference>
<name>A0A9P7UXP2_9AGAR</name>
<dbReference type="Pfam" id="PF00890">
    <property type="entry name" value="FAD_binding_2"/>
    <property type="match status" value="1"/>
</dbReference>
<comment type="similarity">
    <text evidence="1 6">Belongs to the FAD-dependent oxidoreductase 2 family. FRD/SDH subfamily.</text>
</comment>
<evidence type="ECO:0000256" key="2">
    <source>
        <dbReference type="ARBA" id="ARBA00022630"/>
    </source>
</evidence>
<dbReference type="InterPro" id="IPR036188">
    <property type="entry name" value="FAD/NAD-bd_sf"/>
</dbReference>
<evidence type="ECO:0000259" key="7">
    <source>
        <dbReference type="Pfam" id="PF00890"/>
    </source>
</evidence>
<dbReference type="SUPFAM" id="SSF56425">
    <property type="entry name" value="Succinate dehydrogenase/fumarate reductase flavoprotein, catalytic domain"/>
    <property type="match status" value="1"/>
</dbReference>
<dbReference type="EC" id="1.3.1.6" evidence="6"/>
<dbReference type="RefSeq" id="XP_043012970.1">
    <property type="nucleotide sequence ID" value="XM_043148373.1"/>
</dbReference>
<dbReference type="GO" id="GO:0010181">
    <property type="term" value="F:FMN binding"/>
    <property type="evidence" value="ECO:0007669"/>
    <property type="project" value="InterPro"/>
</dbReference>
<evidence type="ECO:0000256" key="4">
    <source>
        <dbReference type="ARBA" id="ARBA00023002"/>
    </source>
</evidence>
<sequence length="468" mass="49671">MANQPTILVIGGGLAGLSASHTALDHGARVVLLDKKPNLGGNSVKASSGINGANTEAQKKHGISDSVQLFYNDTETSAGTLSRPNLIQALTANSAGALTWLTTQFKIDLSLVSRLGGHSVPRTHRGTGGAPGWAMTSALIKKLQEVESSQFNRVRVRQGAKVIRLLEDGSGKIVGAEYENEEGRYEERADAVIIATGGYAADFSDHGYLSKYRPDLFAFPTASGDHATGDGLLLATSLQKPAALLDIEKIQVHPTGFVDPKSPMAKTKFLAAEALRGAGAILINGSGERFVNELERRDVVSGKMHEVIKAGEAPIRLILNEESSAALKTHCDFYLAKGLMKRYDSGEEFAIEAKLPLENLRNTFGSHTMYGEGKATDPLGKTYFDNSWYSVEKPVLVAEITPVLHYTMGGISVDSSARVLDSQGVPISGLYAAGEVIGGVHVRNRLGGSSLLEAVVFGRIAGETAASL</sequence>
<proteinExistence type="inferred from homology"/>
<protein>
    <recommendedName>
        <fullName evidence="6">Fumarate reductase</fullName>
        <ecNumber evidence="6">1.3.1.6</ecNumber>
    </recommendedName>
</protein>
<evidence type="ECO:0000256" key="3">
    <source>
        <dbReference type="ARBA" id="ARBA00022827"/>
    </source>
</evidence>
<organism evidence="8 9">
    <name type="scientific">Marasmius oreades</name>
    <name type="common">fairy-ring Marasmius</name>
    <dbReference type="NCBI Taxonomy" id="181124"/>
    <lineage>
        <taxon>Eukaryota</taxon>
        <taxon>Fungi</taxon>
        <taxon>Dikarya</taxon>
        <taxon>Basidiomycota</taxon>
        <taxon>Agaricomycotina</taxon>
        <taxon>Agaricomycetes</taxon>
        <taxon>Agaricomycetidae</taxon>
        <taxon>Agaricales</taxon>
        <taxon>Marasmiineae</taxon>
        <taxon>Marasmiaceae</taxon>
        <taxon>Marasmius</taxon>
    </lineage>
</organism>
<dbReference type="OrthoDB" id="10254877at2759"/>
<evidence type="ECO:0000256" key="6">
    <source>
        <dbReference type="RuleBase" id="RU366062"/>
    </source>
</evidence>
<feature type="domain" description="FAD-dependent oxidoreductase 2 FAD-binding" evidence="7">
    <location>
        <begin position="7"/>
        <end position="451"/>
    </location>
</feature>
<accession>A0A9P7UXP2</accession>
<dbReference type="Gene3D" id="3.50.50.60">
    <property type="entry name" value="FAD/NAD(P)-binding domain"/>
    <property type="match status" value="1"/>
</dbReference>
<dbReference type="InterPro" id="IPR027477">
    <property type="entry name" value="Succ_DH/fumarate_Rdtase_cat_sf"/>
</dbReference>
<dbReference type="InterPro" id="IPR050315">
    <property type="entry name" value="FAD-oxidoreductase_2"/>
</dbReference>
<dbReference type="PANTHER" id="PTHR43400:SF1">
    <property type="entry name" value="FUMARATE REDUCTASE"/>
    <property type="match status" value="1"/>
</dbReference>
<comment type="cofactor">
    <cofactor evidence="6">
        <name>FAD</name>
        <dbReference type="ChEBI" id="CHEBI:57692"/>
    </cofactor>
    <text evidence="6">Binds 1 FAD per monomer.</text>
</comment>
<dbReference type="PANTHER" id="PTHR43400">
    <property type="entry name" value="FUMARATE REDUCTASE"/>
    <property type="match status" value="1"/>
</dbReference>
<dbReference type="AlphaFoldDB" id="A0A9P7UXP2"/>
<dbReference type="InterPro" id="IPR003953">
    <property type="entry name" value="FAD-dep_OxRdtase_2_FAD-bd"/>
</dbReference>
<dbReference type="GeneID" id="66073006"/>
<dbReference type="InterPro" id="IPR010960">
    <property type="entry name" value="Flavocytochrome_c"/>
</dbReference>
<dbReference type="Gene3D" id="3.90.700.10">
    <property type="entry name" value="Succinate dehydrogenase/fumarate reductase flavoprotein, catalytic domain"/>
    <property type="match status" value="1"/>
</dbReference>
<comment type="function">
    <text evidence="6">Irreversibly catalyzes the reduction of fumarate to succinate.</text>
</comment>
<evidence type="ECO:0000313" key="8">
    <source>
        <dbReference type="EMBL" id="KAG7096500.1"/>
    </source>
</evidence>
<keyword evidence="3 6" id="KW-0274">FAD</keyword>
<keyword evidence="9" id="KW-1185">Reference proteome</keyword>
<comment type="caution">
    <text evidence="8">The sequence shown here is derived from an EMBL/GenBank/DDBJ whole genome shotgun (WGS) entry which is preliminary data.</text>
</comment>
<keyword evidence="2 6" id="KW-0285">Flavoprotein</keyword>
<dbReference type="GO" id="GO:0016156">
    <property type="term" value="F:fumarate reductase (NADH) activity"/>
    <property type="evidence" value="ECO:0007669"/>
    <property type="project" value="UniProtKB-EC"/>
</dbReference>
<evidence type="ECO:0000313" key="9">
    <source>
        <dbReference type="Proteomes" id="UP001049176"/>
    </source>
</evidence>
<gene>
    <name evidence="8" type="ORF">E1B28_003930</name>
</gene>
<evidence type="ECO:0000256" key="5">
    <source>
        <dbReference type="ARBA" id="ARBA00050832"/>
    </source>
</evidence>
<reference evidence="8" key="1">
    <citation type="journal article" date="2021" name="Genome Biol. Evol.">
        <title>The assembled and annotated genome of the fairy-ring fungus Marasmius oreades.</title>
        <authorList>
            <person name="Hiltunen M."/>
            <person name="Ament-Velasquez S.L."/>
            <person name="Johannesson H."/>
        </authorList>
    </citation>
    <scope>NUCLEOTIDE SEQUENCE</scope>
    <source>
        <strain evidence="8">03SP1</strain>
    </source>
</reference>
<keyword evidence="4 6" id="KW-0560">Oxidoreductase</keyword>